<dbReference type="SUPFAM" id="SSF101801">
    <property type="entry name" value="Surface presentation of antigens (SPOA)"/>
    <property type="match status" value="1"/>
</dbReference>
<accession>A0A857J7W3</accession>
<dbReference type="InterPro" id="IPR036429">
    <property type="entry name" value="SpoA-like_sf"/>
</dbReference>
<gene>
    <name evidence="2" type="ORF">GT347_14945</name>
</gene>
<reference evidence="2 3" key="1">
    <citation type="submission" date="2020-01" db="EMBL/GenBank/DDBJ databases">
        <title>Genome sequencing of strain KACC 21265.</title>
        <authorList>
            <person name="Heo J."/>
            <person name="Kim S.-J."/>
            <person name="Kim J.-S."/>
            <person name="Hong S.-B."/>
            <person name="Kwon S.-W."/>
        </authorList>
    </citation>
    <scope>NUCLEOTIDE SEQUENCE [LARGE SCALE GENOMIC DNA]</scope>
    <source>
        <strain evidence="2 3">KACC 21265</strain>
    </source>
</reference>
<dbReference type="EMBL" id="CP047650">
    <property type="protein sequence ID" value="QHI99159.1"/>
    <property type="molecule type" value="Genomic_DNA"/>
</dbReference>
<dbReference type="KEGG" id="xyk:GT347_14945"/>
<evidence type="ECO:0000313" key="2">
    <source>
        <dbReference type="EMBL" id="QHI99159.1"/>
    </source>
</evidence>
<proteinExistence type="predicted"/>
<dbReference type="Proteomes" id="UP000464787">
    <property type="component" value="Chromosome"/>
</dbReference>
<dbReference type="AlphaFoldDB" id="A0A857J7W3"/>
<dbReference type="Pfam" id="PF01052">
    <property type="entry name" value="FliMN_C"/>
    <property type="match status" value="1"/>
</dbReference>
<evidence type="ECO:0000259" key="1">
    <source>
        <dbReference type="Pfam" id="PF01052"/>
    </source>
</evidence>
<keyword evidence="3" id="KW-1185">Reference proteome</keyword>
<dbReference type="RefSeq" id="WP_160552940.1">
    <property type="nucleotide sequence ID" value="NZ_CP047650.1"/>
</dbReference>
<sequence>MPAPSEHGPATLACLRGADRAALAGGFLDATAAWSADWLPAGAPAASGVRCETGADAGFHHPARALCAWQAQQGFWWCLQDHDGRTADPLERLQARLMTLPDSPGLAAVRAPQDSIAHGLLHQAWDALCAALAGLQAAVPGLAGFRTPAEALRPWSGAAVLSADWLGGRLMLLLDMRGLPAPAAGHRPRQPAPQPVLQAAGGAALQLQVALQPLEIAIGALSALQPGDVLRSTHSLETPVQLLMQGRPCTPHGAAAVGQAFLGRLRGHRAVEILGAAPPA</sequence>
<feature type="domain" description="Flagellar motor switch protein FliN-like C-terminal" evidence="1">
    <location>
        <begin position="203"/>
        <end position="274"/>
    </location>
</feature>
<name>A0A857J7W3_9BURK</name>
<protein>
    <recommendedName>
        <fullName evidence="1">Flagellar motor switch protein FliN-like C-terminal domain-containing protein</fullName>
    </recommendedName>
</protein>
<evidence type="ECO:0000313" key="3">
    <source>
        <dbReference type="Proteomes" id="UP000464787"/>
    </source>
</evidence>
<dbReference type="Gene3D" id="2.30.330.10">
    <property type="entry name" value="SpoA-like"/>
    <property type="match status" value="1"/>
</dbReference>
<organism evidence="2 3">
    <name type="scientific">Xylophilus rhododendri</name>
    <dbReference type="NCBI Taxonomy" id="2697032"/>
    <lineage>
        <taxon>Bacteria</taxon>
        <taxon>Pseudomonadati</taxon>
        <taxon>Pseudomonadota</taxon>
        <taxon>Betaproteobacteria</taxon>
        <taxon>Burkholderiales</taxon>
        <taxon>Xylophilus</taxon>
    </lineage>
</organism>
<dbReference type="InterPro" id="IPR001543">
    <property type="entry name" value="FliN-like_C"/>
</dbReference>